<dbReference type="GO" id="GO:0000149">
    <property type="term" value="F:SNARE binding"/>
    <property type="evidence" value="ECO:0007669"/>
    <property type="project" value="TreeGrafter"/>
</dbReference>
<name>A0AAJ7FJD7_CEPCN</name>
<evidence type="ECO:0000313" key="4">
    <source>
        <dbReference type="RefSeq" id="XP_015594740.1"/>
    </source>
</evidence>
<reference evidence="4" key="1">
    <citation type="submission" date="2025-08" db="UniProtKB">
        <authorList>
            <consortium name="RefSeq"/>
        </authorList>
    </citation>
    <scope>IDENTIFICATION</scope>
</reference>
<dbReference type="KEGG" id="ccin:107267476"/>
<organism evidence="3 4">
    <name type="scientific">Cephus cinctus</name>
    <name type="common">Wheat stem sawfly</name>
    <dbReference type="NCBI Taxonomy" id="211228"/>
    <lineage>
        <taxon>Eukaryota</taxon>
        <taxon>Metazoa</taxon>
        <taxon>Ecdysozoa</taxon>
        <taxon>Arthropoda</taxon>
        <taxon>Hexapoda</taxon>
        <taxon>Insecta</taxon>
        <taxon>Pterygota</taxon>
        <taxon>Neoptera</taxon>
        <taxon>Endopterygota</taxon>
        <taxon>Hymenoptera</taxon>
        <taxon>Cephoidea</taxon>
        <taxon>Cephidae</taxon>
        <taxon>Cephus</taxon>
    </lineage>
</organism>
<dbReference type="GO" id="GO:0035493">
    <property type="term" value="P:SNARE complex assembly"/>
    <property type="evidence" value="ECO:0007669"/>
    <property type="project" value="TreeGrafter"/>
</dbReference>
<proteinExistence type="predicted"/>
<feature type="compositionally biased region" description="Basic and acidic residues" evidence="2">
    <location>
        <begin position="737"/>
        <end position="755"/>
    </location>
</feature>
<feature type="region of interest" description="Disordered" evidence="2">
    <location>
        <begin position="728"/>
        <end position="755"/>
    </location>
</feature>
<feature type="region of interest" description="Disordered" evidence="2">
    <location>
        <begin position="821"/>
        <end position="851"/>
    </location>
</feature>
<dbReference type="PANTHER" id="PTHR15157:SF5">
    <property type="entry name" value="UV RADIATION RESISTANCE-ASSOCIATED GENE PROTEIN"/>
    <property type="match status" value="1"/>
</dbReference>
<gene>
    <name evidence="4" type="primary">LOC107267476</name>
</gene>
<dbReference type="GO" id="GO:0000323">
    <property type="term" value="C:lytic vacuole"/>
    <property type="evidence" value="ECO:0007669"/>
    <property type="project" value="TreeGrafter"/>
</dbReference>
<dbReference type="PANTHER" id="PTHR15157">
    <property type="entry name" value="UV RADIATION RESISTANCE-ASSOCIATED GENE PROTEIN"/>
    <property type="match status" value="1"/>
</dbReference>
<dbReference type="RefSeq" id="XP_015594740.1">
    <property type="nucleotide sequence ID" value="XM_015739254.2"/>
</dbReference>
<dbReference type="AlphaFoldDB" id="A0AAJ7FJD7"/>
<accession>A0AAJ7FJD7</accession>
<dbReference type="Proteomes" id="UP000694920">
    <property type="component" value="Unplaced"/>
</dbReference>
<feature type="compositionally biased region" description="Polar residues" evidence="2">
    <location>
        <begin position="534"/>
        <end position="552"/>
    </location>
</feature>
<feature type="region of interest" description="Disordered" evidence="2">
    <location>
        <begin position="679"/>
        <end position="716"/>
    </location>
</feature>
<dbReference type="CTD" id="7405"/>
<sequence length="971" mass="111578">MQSVSDPTWLNTARDNTYFMRNFTRHSMWIQNLKITYKLHYNMDPAETRSLLRDLDLTLQPRVPPRYKSWLPLATQQLRLRSLIQIIGYNLRTEGKYEKRYFYYTIHRTNMSSPLYTSEPIDNTSPRWACLEVPTLHATGHSAASEIVLRLWRRTVVDATTTDVVVFAWGISFTGLAYIGPKLSMNLQNVLKDNSLIFHLHGGFFTPSYCLVNTPEPKRYLHINVNASEIRDSYTVNKLSSLRSKMQALKQQSESVRVLRERIASGEDIQVQKYPHSSLNRLLQPKRLTREKKIEILRIKKDLEVAKFRTKLLEQERVRKMGELRTLNQLHASILETNQDHGSDLMGRYRELNRDIERLREWKQSHAETRETFVQTTGQLAYRRRQLVSELDLIYPITREEDGKFMINDVHLPDSEELDSSNDTQVAVALGSVAHVTLMIANFLNVPTRYPIIHSGSRSKIIDHITDSLPDKDRQFPLFARGKDKLQFHYAVYLLNKNIAQLRWYCGLPTVDLRTTLMNLTSLINVKPNQPLDSSKRTFSGSSLDTEMSSGKHNPPLTPPFQKVIFEKCHRSARSISQLKSVKSSLGSSLDQGLDRPIQSMNLSRESKRIFKSEESAIDEKTFSLPQDRFSNSSNDTLNETIFDRNVISESRYRSKTYIPDNKSSTVFESNIEISIPTSVTKPSNISDDFENSENTAEPLRNSARARQRSSNSISSCEMALSANQLDVDECSNGNRNKPDEKNENVFLKNNDRQKNIDTQYKDEQCARNIPGKQNLLQITEDHRADKASGECTNDAFTTSKISNSCLSLDGITNYTNENVKQKQRTGSVSSYPEDLLSTRKVPRRRYDSESRCRQINGDTMLLAVHSINLRLHDPEETQRLLSNRCSSSPETSSEERLEHLEYNIPMPNKKSLVTGQLSFFSESNDDKKSNDLQASSEYIDSVRRSSENVFARTEALAKKNTSFKVMRPRM</sequence>
<protein>
    <submittedName>
        <fullName evidence="4">UV radiation resistance-associated gene protein isoform X1</fullName>
    </submittedName>
</protein>
<keyword evidence="1" id="KW-0175">Coiled coil</keyword>
<evidence type="ECO:0000313" key="3">
    <source>
        <dbReference type="Proteomes" id="UP000694920"/>
    </source>
</evidence>
<keyword evidence="3" id="KW-1185">Reference proteome</keyword>
<evidence type="ECO:0000256" key="1">
    <source>
        <dbReference type="ARBA" id="ARBA00023054"/>
    </source>
</evidence>
<feature type="compositionally biased region" description="Low complexity" evidence="2">
    <location>
        <begin position="701"/>
        <end position="716"/>
    </location>
</feature>
<feature type="region of interest" description="Disordered" evidence="2">
    <location>
        <begin position="534"/>
        <end position="557"/>
    </location>
</feature>
<feature type="compositionally biased region" description="Polar residues" evidence="2">
    <location>
        <begin position="821"/>
        <end position="831"/>
    </location>
</feature>
<dbReference type="GeneID" id="107267476"/>
<evidence type="ECO:0000256" key="2">
    <source>
        <dbReference type="SAM" id="MobiDB-lite"/>
    </source>
</evidence>
<dbReference type="GO" id="GO:0005768">
    <property type="term" value="C:endosome"/>
    <property type="evidence" value="ECO:0007669"/>
    <property type="project" value="TreeGrafter"/>
</dbReference>